<keyword evidence="2" id="KW-1003">Cell membrane</keyword>
<comment type="similarity">
    <text evidence="1 2">Belongs to the BioY family.</text>
</comment>
<feature type="transmembrane region" description="Helical" evidence="3">
    <location>
        <begin position="64"/>
        <end position="87"/>
    </location>
</feature>
<dbReference type="PIRSF" id="PIRSF016661">
    <property type="entry name" value="BioY"/>
    <property type="match status" value="1"/>
</dbReference>
<keyword evidence="3" id="KW-0812">Transmembrane</keyword>
<dbReference type="InterPro" id="IPR003784">
    <property type="entry name" value="BioY"/>
</dbReference>
<keyword evidence="2 3" id="KW-0472">Membrane</keyword>
<organism evidence="4">
    <name type="scientific">Proteinivorax tanatarense</name>
    <dbReference type="NCBI Taxonomy" id="1260629"/>
    <lineage>
        <taxon>Bacteria</taxon>
        <taxon>Bacillati</taxon>
        <taxon>Bacillota</taxon>
        <taxon>Clostridia</taxon>
        <taxon>Eubacteriales</taxon>
        <taxon>Proteinivoracaceae</taxon>
        <taxon>Proteinivorax</taxon>
    </lineage>
</organism>
<feature type="transmembrane region" description="Helical" evidence="3">
    <location>
        <begin position="39"/>
        <end position="58"/>
    </location>
</feature>
<evidence type="ECO:0000256" key="3">
    <source>
        <dbReference type="SAM" id="Phobius"/>
    </source>
</evidence>
<dbReference type="PANTHER" id="PTHR34295:SF1">
    <property type="entry name" value="BIOTIN TRANSPORTER BIOY"/>
    <property type="match status" value="1"/>
</dbReference>
<dbReference type="Gene3D" id="1.10.1760.20">
    <property type="match status" value="1"/>
</dbReference>
<evidence type="ECO:0000313" key="4">
    <source>
        <dbReference type="EMBL" id="XBX74082.1"/>
    </source>
</evidence>
<dbReference type="GO" id="GO:0005886">
    <property type="term" value="C:plasma membrane"/>
    <property type="evidence" value="ECO:0007669"/>
    <property type="project" value="UniProtKB-SubCell"/>
</dbReference>
<feature type="transmembrane region" description="Helical" evidence="3">
    <location>
        <begin position="133"/>
        <end position="157"/>
    </location>
</feature>
<dbReference type="PANTHER" id="PTHR34295">
    <property type="entry name" value="BIOTIN TRANSPORTER BIOY"/>
    <property type="match status" value="1"/>
</dbReference>
<proteinExistence type="inferred from homology"/>
<reference evidence="4" key="2">
    <citation type="submission" date="2024-06" db="EMBL/GenBank/DDBJ databases">
        <authorList>
            <person name="Petrova K.O."/>
            <person name="Toshchakov S.V."/>
            <person name="Boltjanskaja Y.V."/>
            <person name="Kevbrin V."/>
        </authorList>
    </citation>
    <scope>NUCLEOTIDE SEQUENCE</scope>
    <source>
        <strain evidence="4">Z-910T</strain>
    </source>
</reference>
<gene>
    <name evidence="4" type="ORF">PRVXT_002106</name>
</gene>
<dbReference type="Pfam" id="PF02632">
    <property type="entry name" value="BioY"/>
    <property type="match status" value="1"/>
</dbReference>
<evidence type="ECO:0000256" key="2">
    <source>
        <dbReference type="PIRNR" id="PIRNR016661"/>
    </source>
</evidence>
<feature type="transmembrane region" description="Helical" evidence="3">
    <location>
        <begin position="99"/>
        <end position="121"/>
    </location>
</feature>
<comment type="subcellular location">
    <subcellularLocation>
        <location evidence="2">Cell membrane</location>
        <topology evidence="2">Multi-pass membrane protein</topology>
    </subcellularLocation>
</comment>
<keyword evidence="3" id="KW-1133">Transmembrane helix</keyword>
<dbReference type="GO" id="GO:0015225">
    <property type="term" value="F:biotin transmembrane transporter activity"/>
    <property type="evidence" value="ECO:0007669"/>
    <property type="project" value="UniProtKB-UniRule"/>
</dbReference>
<reference evidence="4" key="1">
    <citation type="journal article" date="2013" name="Extremophiles">
        <title>Proteinivorax tanatarense gen. nov., sp. nov., an anaerobic, haloalkaliphilic, proteolytic bacterium isolated from a decaying algal bloom, and proposal of Proteinivoraceae fam. nov.</title>
        <authorList>
            <person name="Kevbrin V."/>
            <person name="Boltyanskaya Y."/>
            <person name="Zhilina T."/>
            <person name="Kolganova T."/>
            <person name="Lavrentjeva E."/>
            <person name="Kuznetsov B."/>
        </authorList>
    </citation>
    <scope>NUCLEOTIDE SEQUENCE</scope>
    <source>
        <strain evidence="4">Z-910T</strain>
    </source>
</reference>
<evidence type="ECO:0000256" key="1">
    <source>
        <dbReference type="ARBA" id="ARBA00010692"/>
    </source>
</evidence>
<accession>A0AAU7VJS5</accession>
<keyword evidence="2" id="KW-0813">Transport</keyword>
<dbReference type="AlphaFoldDB" id="A0AAU7VJS5"/>
<dbReference type="RefSeq" id="WP_350342840.1">
    <property type="nucleotide sequence ID" value="NZ_CP158367.1"/>
</dbReference>
<name>A0AAU7VJS5_9FIRM</name>
<feature type="transmembrane region" description="Helical" evidence="3">
    <location>
        <begin position="12"/>
        <end position="32"/>
    </location>
</feature>
<dbReference type="EMBL" id="CP158367">
    <property type="protein sequence ID" value="XBX74082.1"/>
    <property type="molecule type" value="Genomic_DNA"/>
</dbReference>
<protein>
    <recommendedName>
        <fullName evidence="2">Biotin transporter</fullName>
    </recommendedName>
</protein>
<sequence>MAIGANATSFLIIGGVPVTLQTFFAIMCGILLGSRLAAVSMSVYTLIGLAGAPVFANFRGGLNVIISPTFGFIISFIFVGFVVGLIIENCSVLNKKTYFLAAIVGLFTNYFIGTHYMYFAYHFISAFDAIPYLVIWGWMIPAFIKDLALTLLVVTIAPRVYGVLYSK</sequence>